<gene>
    <name evidence="3" type="ORF">ELS82_06760</name>
</gene>
<dbReference type="GO" id="GO:0089702">
    <property type="term" value="F:undecaprenyl-phosphate glucose phosphotransferase activity"/>
    <property type="evidence" value="ECO:0007669"/>
    <property type="project" value="TreeGrafter"/>
</dbReference>
<comment type="similarity">
    <text evidence="1">Belongs to the bacterial sugar transferase family.</text>
</comment>
<organism evidence="3 4">
    <name type="scientific">Vibrio ouci</name>
    <dbReference type="NCBI Taxonomy" id="2499078"/>
    <lineage>
        <taxon>Bacteria</taxon>
        <taxon>Pseudomonadati</taxon>
        <taxon>Pseudomonadota</taxon>
        <taxon>Gammaproteobacteria</taxon>
        <taxon>Vibrionales</taxon>
        <taxon>Vibrionaceae</taxon>
        <taxon>Vibrio</taxon>
    </lineage>
</organism>
<keyword evidence="4" id="KW-1185">Reference proteome</keyword>
<sequence length="212" mass="24136">MSNVSNHMSIWLAKRLFDLFGALFGLLLLSPFIPFIALAIKVSSPGPVFYKQLRVGKSTPEKMVFFEIIKFRTMYQDAEQRTGAVWATENDPRITPVGRFLRKTRLDEIPQLFNVVFGDMSLIGPRPERPSFYQKLENAIPYFADRTYGVMPGITGLAQVNQGYDTCIDDVRRKVGYDHSYALSLCSMKSWLSMDLSIITRTIVVMFDGRGQ</sequence>
<accession>A0A4Y8WHF1</accession>
<keyword evidence="3" id="KW-0808">Transferase</keyword>
<dbReference type="AlphaFoldDB" id="A0A4Y8WHF1"/>
<dbReference type="Pfam" id="PF02397">
    <property type="entry name" value="Bac_transf"/>
    <property type="match status" value="1"/>
</dbReference>
<evidence type="ECO:0000313" key="4">
    <source>
        <dbReference type="Proteomes" id="UP000297753"/>
    </source>
</evidence>
<dbReference type="GO" id="GO:0009242">
    <property type="term" value="P:colanic acid biosynthetic process"/>
    <property type="evidence" value="ECO:0007669"/>
    <property type="project" value="TreeGrafter"/>
</dbReference>
<name>A0A4Y8WHF1_9VIBR</name>
<dbReference type="RefSeq" id="WP_134834811.1">
    <property type="nucleotide sequence ID" value="NZ_SATR01000007.1"/>
</dbReference>
<dbReference type="InterPro" id="IPR003362">
    <property type="entry name" value="Bact_transf"/>
</dbReference>
<comment type="caution">
    <text evidence="3">The sequence shown here is derived from an EMBL/GenBank/DDBJ whole genome shotgun (WGS) entry which is preliminary data.</text>
</comment>
<evidence type="ECO:0000259" key="2">
    <source>
        <dbReference type="Pfam" id="PF02397"/>
    </source>
</evidence>
<feature type="domain" description="Bacterial sugar transferase" evidence="2">
    <location>
        <begin position="14"/>
        <end position="207"/>
    </location>
</feature>
<dbReference type="OrthoDB" id="9808602at2"/>
<evidence type="ECO:0000256" key="1">
    <source>
        <dbReference type="ARBA" id="ARBA00006464"/>
    </source>
</evidence>
<protein>
    <submittedName>
        <fullName evidence="3">Sugar transferase</fullName>
    </submittedName>
</protein>
<dbReference type="EMBL" id="SATR01000007">
    <property type="protein sequence ID" value="TFH92362.1"/>
    <property type="molecule type" value="Genomic_DNA"/>
</dbReference>
<dbReference type="PANTHER" id="PTHR30576">
    <property type="entry name" value="COLANIC BIOSYNTHESIS UDP-GLUCOSE LIPID CARRIER TRANSFERASE"/>
    <property type="match status" value="1"/>
</dbReference>
<evidence type="ECO:0000313" key="3">
    <source>
        <dbReference type="EMBL" id="TFH92362.1"/>
    </source>
</evidence>
<dbReference type="Proteomes" id="UP000297753">
    <property type="component" value="Unassembled WGS sequence"/>
</dbReference>
<reference evidence="3 4" key="1">
    <citation type="submission" date="2019-01" db="EMBL/GenBank/DDBJ databases">
        <title>Vibrio BEI176 sp. nov, a marine bacterium isolated from China: eastern marignal seas.</title>
        <authorList>
            <person name="Li B."/>
        </authorList>
    </citation>
    <scope>NUCLEOTIDE SEQUENCE [LARGE SCALE GENOMIC DNA]</scope>
    <source>
        <strain evidence="3 4">BEI176</strain>
    </source>
</reference>
<dbReference type="PANTHER" id="PTHR30576:SF21">
    <property type="entry name" value="UDP-GLUCOSE:UNDECAPRENYL-PHOSPHATE GLUCOSE-1-PHOSPHATE TRANSFERASE"/>
    <property type="match status" value="1"/>
</dbReference>
<proteinExistence type="inferred from homology"/>